<dbReference type="Pfam" id="PF00090">
    <property type="entry name" value="TSP_1"/>
    <property type="match status" value="5"/>
</dbReference>
<evidence type="ECO:0000256" key="3">
    <source>
        <dbReference type="ARBA" id="ARBA00022729"/>
    </source>
</evidence>
<evidence type="ECO:0000313" key="7">
    <source>
        <dbReference type="EMBL" id="CAG2233631.1"/>
    </source>
</evidence>
<reference evidence="7" key="1">
    <citation type="submission" date="2021-03" db="EMBL/GenBank/DDBJ databases">
        <authorList>
            <person name="Bekaert M."/>
        </authorList>
    </citation>
    <scope>NUCLEOTIDE SEQUENCE</scope>
</reference>
<keyword evidence="8" id="KW-1185">Reference proteome</keyword>
<dbReference type="InterPro" id="IPR052065">
    <property type="entry name" value="Compl_asym_regulator"/>
</dbReference>
<keyword evidence="4" id="KW-0677">Repeat</keyword>
<dbReference type="PANTHER" id="PTHR22906:SF43">
    <property type="entry name" value="PROPERDIN"/>
    <property type="match status" value="1"/>
</dbReference>
<feature type="compositionally biased region" description="Polar residues" evidence="6">
    <location>
        <begin position="25"/>
        <end position="34"/>
    </location>
</feature>
<keyword evidence="2" id="KW-0964">Secreted</keyword>
<dbReference type="PANTHER" id="PTHR22906">
    <property type="entry name" value="PROPERDIN"/>
    <property type="match status" value="1"/>
</dbReference>
<dbReference type="SMART" id="SM00209">
    <property type="entry name" value="TSP1"/>
    <property type="match status" value="4"/>
</dbReference>
<dbReference type="PROSITE" id="PS50092">
    <property type="entry name" value="TSP1"/>
    <property type="match status" value="4"/>
</dbReference>
<evidence type="ECO:0000256" key="4">
    <source>
        <dbReference type="ARBA" id="ARBA00022737"/>
    </source>
</evidence>
<gene>
    <name evidence="7" type="ORF">MEDL_46307</name>
</gene>
<evidence type="ECO:0000256" key="1">
    <source>
        <dbReference type="ARBA" id="ARBA00004613"/>
    </source>
</evidence>
<dbReference type="SUPFAM" id="SSF82895">
    <property type="entry name" value="TSP-1 type 1 repeat"/>
    <property type="match status" value="4"/>
</dbReference>
<dbReference type="InterPro" id="IPR000884">
    <property type="entry name" value="TSP1_rpt"/>
</dbReference>
<protein>
    <submittedName>
        <fullName evidence="7">Uncharacterized protein</fullName>
    </submittedName>
</protein>
<evidence type="ECO:0000256" key="6">
    <source>
        <dbReference type="SAM" id="MobiDB-lite"/>
    </source>
</evidence>
<dbReference type="PRINTS" id="PR01705">
    <property type="entry name" value="TSP1REPEAT"/>
</dbReference>
<evidence type="ECO:0000256" key="2">
    <source>
        <dbReference type="ARBA" id="ARBA00022525"/>
    </source>
</evidence>
<dbReference type="EMBL" id="CAJPWZ010002213">
    <property type="protein sequence ID" value="CAG2233631.1"/>
    <property type="molecule type" value="Genomic_DNA"/>
</dbReference>
<accession>A0A8S3TV49</accession>
<keyword evidence="3" id="KW-0732">Signal</keyword>
<dbReference type="FunFam" id="2.20.100.10:FF:000001">
    <property type="entry name" value="semaphorin-5A isoform X1"/>
    <property type="match status" value="2"/>
</dbReference>
<organism evidence="7 8">
    <name type="scientific">Mytilus edulis</name>
    <name type="common">Blue mussel</name>
    <dbReference type="NCBI Taxonomy" id="6550"/>
    <lineage>
        <taxon>Eukaryota</taxon>
        <taxon>Metazoa</taxon>
        <taxon>Spiralia</taxon>
        <taxon>Lophotrochozoa</taxon>
        <taxon>Mollusca</taxon>
        <taxon>Bivalvia</taxon>
        <taxon>Autobranchia</taxon>
        <taxon>Pteriomorphia</taxon>
        <taxon>Mytilida</taxon>
        <taxon>Mytiloidea</taxon>
        <taxon>Mytilidae</taxon>
        <taxon>Mytilinae</taxon>
        <taxon>Mytilus</taxon>
    </lineage>
</organism>
<dbReference type="Proteomes" id="UP000683360">
    <property type="component" value="Unassembled WGS sequence"/>
</dbReference>
<dbReference type="Gene3D" id="2.20.100.10">
    <property type="entry name" value="Thrombospondin type-1 (TSP1) repeat"/>
    <property type="match status" value="5"/>
</dbReference>
<comment type="subcellular location">
    <subcellularLocation>
        <location evidence="1">Secreted</location>
    </subcellularLocation>
</comment>
<keyword evidence="5" id="KW-1015">Disulfide bond</keyword>
<feature type="region of interest" description="Disordered" evidence="6">
    <location>
        <begin position="1"/>
        <end position="44"/>
    </location>
</feature>
<sequence>MPNKRNAIGSPSRAMGKKSRAASRTGGQIMQNEEITQKKDGAGRRRIAKKIQGVGHVVAEGPVETTDFSSGSWSCWEDDGHCSNTCGNGTQIRRRRCNNPAPTIDGDECPGENVTNVPCNMKECPVYKWGHLKELNLTKDDLKEMMKEELNQMKSNLTIDPKNISASIRKRISARDDRPSAASVGYVGVALLMESKHIARDIKSVDKENEDLTTELARISSFQKCINSEWNLEKKEHLFFFSIYFVNSAEVLNMCTLEPREPCSNSCGSGYQNISLFCDDWRNEFRFNFTATCTSSTGCTGGWSVWTTFGECSTTCDEGRQVVKRRCDNPLPGRDAAYCDGSWSCWEDDGHCSTSCGNGTQLRRRRCNNPAPTNGGETCPGDILTKVHCNTKECPVYKWGHLKELNLTQNDLKEIMEDEMNEMKNNLTIDSKNISAAIRKRISARDDRLSAASVGRWGDWTAFGECSTSCDGGQKLFIRTCNHGSLPGHLSVACDGENYEYKTCNLGGCPGSWAVGRMMVTAPTSCGNGTQIRRRRCDNLAPTNVGNECPDDNVTKHISARDDRPSAASVGYLNCRSVGGSIGDDYFGRRSKGFSVVASIYRNVCSRNAQ</sequence>
<dbReference type="InterPro" id="IPR036383">
    <property type="entry name" value="TSP1_rpt_sf"/>
</dbReference>
<dbReference type="AlphaFoldDB" id="A0A8S3TV49"/>
<dbReference type="OrthoDB" id="6157674at2759"/>
<comment type="caution">
    <text evidence="7">The sequence shown here is derived from an EMBL/GenBank/DDBJ whole genome shotgun (WGS) entry which is preliminary data.</text>
</comment>
<name>A0A8S3TV49_MYTED</name>
<evidence type="ECO:0000313" key="8">
    <source>
        <dbReference type="Proteomes" id="UP000683360"/>
    </source>
</evidence>
<proteinExistence type="predicted"/>
<evidence type="ECO:0000256" key="5">
    <source>
        <dbReference type="ARBA" id="ARBA00023157"/>
    </source>
</evidence>